<dbReference type="Gene3D" id="3.50.50.60">
    <property type="entry name" value="FAD/NAD(P)-binding domain"/>
    <property type="match status" value="2"/>
</dbReference>
<dbReference type="InterPro" id="IPR050097">
    <property type="entry name" value="Ferredoxin-NADP_redctase_2"/>
</dbReference>
<dbReference type="Pfam" id="PF07992">
    <property type="entry name" value="Pyr_redox_2"/>
    <property type="match status" value="1"/>
</dbReference>
<dbReference type="EC" id="1.8.1.9" evidence="5"/>
<dbReference type="eggNOG" id="COG0492">
    <property type="taxonomic scope" value="Bacteria"/>
</dbReference>
<evidence type="ECO:0000256" key="1">
    <source>
        <dbReference type="ARBA" id="ARBA00022630"/>
    </source>
</evidence>
<dbReference type="InterPro" id="IPR036188">
    <property type="entry name" value="FAD/NAD-bd_sf"/>
</dbReference>
<dbReference type="InterPro" id="IPR023753">
    <property type="entry name" value="FAD/NAD-binding_dom"/>
</dbReference>
<dbReference type="GeneID" id="51867492"/>
<evidence type="ECO:0000256" key="2">
    <source>
        <dbReference type="ARBA" id="ARBA00023002"/>
    </source>
</evidence>
<evidence type="ECO:0000313" key="6">
    <source>
        <dbReference type="Proteomes" id="UP000006854"/>
    </source>
</evidence>
<protein>
    <submittedName>
        <fullName evidence="5">Thioredoxin reductase</fullName>
        <ecNumber evidence="5">1.8.1.9</ecNumber>
    </submittedName>
</protein>
<dbReference type="EMBL" id="FR845719">
    <property type="protein sequence ID" value="CCA60262.1"/>
    <property type="molecule type" value="Genomic_DNA"/>
</dbReference>
<keyword evidence="1" id="KW-0285">Flavoprotein</keyword>
<dbReference type="KEGG" id="sve:SVEN_6976"/>
<dbReference type="PANTHER" id="PTHR48105">
    <property type="entry name" value="THIOREDOXIN REDUCTASE 1-RELATED-RELATED"/>
    <property type="match status" value="1"/>
</dbReference>
<evidence type="ECO:0000259" key="4">
    <source>
        <dbReference type="Pfam" id="PF07992"/>
    </source>
</evidence>
<keyword evidence="2 5" id="KW-0560">Oxidoreductase</keyword>
<evidence type="ECO:0000313" key="5">
    <source>
        <dbReference type="EMBL" id="CCA60262.1"/>
    </source>
</evidence>
<name>F2RKA6_STRVP</name>
<dbReference type="HOGENOM" id="CLU_031864_5_0_11"/>
<keyword evidence="6" id="KW-1185">Reference proteome</keyword>
<organism evidence="5 6">
    <name type="scientific">Streptomyces venezuelae (strain ATCC 10712 / CBS 650.69 / DSM 40230 / JCM 4526 / NBRC 13096 / PD 04745)</name>
    <dbReference type="NCBI Taxonomy" id="953739"/>
    <lineage>
        <taxon>Bacteria</taxon>
        <taxon>Bacillati</taxon>
        <taxon>Actinomycetota</taxon>
        <taxon>Actinomycetes</taxon>
        <taxon>Kitasatosporales</taxon>
        <taxon>Streptomycetaceae</taxon>
        <taxon>Streptomyces</taxon>
    </lineage>
</organism>
<evidence type="ECO:0000256" key="3">
    <source>
        <dbReference type="ARBA" id="ARBA00048132"/>
    </source>
</evidence>
<reference evidence="5 6" key="1">
    <citation type="journal article" date="2011" name="BMC Genomics">
        <title>Genome-wide analysis of the role of GlnR in Streptomyces venezuelae provides new insights into global nitrogen regulation in actinomycetes.</title>
        <authorList>
            <person name="Pullan S.T."/>
            <person name="Bibb M.J."/>
            <person name="Merrick M."/>
        </authorList>
    </citation>
    <scope>NUCLEOTIDE SEQUENCE [LARGE SCALE GENOMIC DNA]</scope>
    <source>
        <strain evidence="5">ATCC 10712</strain>
    </source>
</reference>
<dbReference type="PATRIC" id="fig|953739.5.peg.2195"/>
<proteinExistence type="predicted"/>
<comment type="catalytic activity">
    <reaction evidence="3">
        <text>[thioredoxin]-dithiol + NADP(+) = [thioredoxin]-disulfide + NADPH + H(+)</text>
        <dbReference type="Rhea" id="RHEA:20345"/>
        <dbReference type="Rhea" id="RHEA-COMP:10698"/>
        <dbReference type="Rhea" id="RHEA-COMP:10700"/>
        <dbReference type="ChEBI" id="CHEBI:15378"/>
        <dbReference type="ChEBI" id="CHEBI:29950"/>
        <dbReference type="ChEBI" id="CHEBI:50058"/>
        <dbReference type="ChEBI" id="CHEBI:57783"/>
        <dbReference type="ChEBI" id="CHEBI:58349"/>
        <dbReference type="EC" id="1.8.1.9"/>
    </reaction>
</comment>
<feature type="domain" description="FAD/NAD(P)-binding" evidence="4">
    <location>
        <begin position="16"/>
        <end position="298"/>
    </location>
</feature>
<dbReference type="Proteomes" id="UP000006854">
    <property type="component" value="Chromosome"/>
</dbReference>
<dbReference type="GO" id="GO:0004791">
    <property type="term" value="F:thioredoxin-disulfide reductase (NADPH) activity"/>
    <property type="evidence" value="ECO:0007669"/>
    <property type="project" value="UniProtKB-EC"/>
</dbReference>
<dbReference type="SUPFAM" id="SSF51905">
    <property type="entry name" value="FAD/NAD(P)-binding domain"/>
    <property type="match status" value="1"/>
</dbReference>
<dbReference type="PRINTS" id="PR00368">
    <property type="entry name" value="FADPNR"/>
</dbReference>
<dbReference type="PRINTS" id="PR00469">
    <property type="entry name" value="PNDRDTASEII"/>
</dbReference>
<dbReference type="RefSeq" id="WP_015038157.1">
    <property type="nucleotide sequence ID" value="NC_018750.1"/>
</dbReference>
<accession>F2RKA6</accession>
<gene>
    <name evidence="5" type="ordered locus">SVEN_6976</name>
</gene>
<dbReference type="AlphaFoldDB" id="F2RKA6"/>
<dbReference type="STRING" id="953739.SVEN_6976"/>
<sequence length="324" mass="33857">MNAHHTHHADRENAYEAVVVGGGAAGLSAALVLGRARRRTLVVDAGRPRNAPAAHMQGVLTRDGMSPADYLAAGRAEVAGYGVELRTGEVTGAAPDGRGGFVLTLADGDTVAARRLVVTTGLVDELPPIEGLAERWGKDVLHCPYCHGWEVRDQAFGVIAHPTMPAHQALMVAHWSKDVTLFLHTSAEPSEHEAALLDAAGVRIERGEVVGFAVRDDRLTGVRLADGRTVARSVVFAAASRLAARDGVLRQLGAELSATPFGEFVAVDGTGRTSVPGVWAAGNVTGPQEQVVNAVSRGYRAGVALNNELVFGALEEQAAGRPVG</sequence>